<dbReference type="EMBL" id="JTDY01005799">
    <property type="protein sequence ID" value="KOB66612.1"/>
    <property type="molecule type" value="Genomic_DNA"/>
</dbReference>
<feature type="domain" description="C2H2-type" evidence="12">
    <location>
        <begin position="246"/>
        <end position="273"/>
    </location>
</feature>
<feature type="domain" description="C2H2-type" evidence="12">
    <location>
        <begin position="320"/>
        <end position="342"/>
    </location>
</feature>
<evidence type="ECO:0000259" key="12">
    <source>
        <dbReference type="PROSITE" id="PS50157"/>
    </source>
</evidence>
<name>A0A0L7KTL9_OPEBR</name>
<evidence type="ECO:0000256" key="10">
    <source>
        <dbReference type="ARBA" id="ARBA00023242"/>
    </source>
</evidence>
<dbReference type="InterPro" id="IPR013087">
    <property type="entry name" value="Znf_C2H2_type"/>
</dbReference>
<keyword evidence="7" id="KW-0805">Transcription regulation</keyword>
<reference evidence="13 14" key="1">
    <citation type="journal article" date="2015" name="Genome Biol. Evol.">
        <title>The genome of winter moth (Operophtera brumata) provides a genomic perspective on sexual dimorphism and phenology.</title>
        <authorList>
            <person name="Derks M.F."/>
            <person name="Smit S."/>
            <person name="Salis L."/>
            <person name="Schijlen E."/>
            <person name="Bossers A."/>
            <person name="Mateman C."/>
            <person name="Pijl A.S."/>
            <person name="de Ridder D."/>
            <person name="Groenen M.A."/>
            <person name="Visser M.E."/>
            <person name="Megens H.J."/>
        </authorList>
    </citation>
    <scope>NUCLEOTIDE SEQUENCE [LARGE SCALE GENOMIC DNA]</scope>
    <source>
        <strain evidence="13">WM2013NL</strain>
        <tissue evidence="13">Head and thorax</tissue>
    </source>
</reference>
<dbReference type="PROSITE" id="PS00028">
    <property type="entry name" value="ZINC_FINGER_C2H2_1"/>
    <property type="match status" value="2"/>
</dbReference>
<dbReference type="PROSITE" id="PS50157">
    <property type="entry name" value="ZINC_FINGER_C2H2_2"/>
    <property type="match status" value="6"/>
</dbReference>
<proteinExistence type="inferred from homology"/>
<feature type="domain" description="C2H2-type" evidence="12">
    <location>
        <begin position="343"/>
        <end position="369"/>
    </location>
</feature>
<dbReference type="PANTHER" id="PTHR16515">
    <property type="entry name" value="PR DOMAIN ZINC FINGER PROTEIN"/>
    <property type="match status" value="1"/>
</dbReference>
<evidence type="ECO:0000256" key="2">
    <source>
        <dbReference type="ARBA" id="ARBA00006991"/>
    </source>
</evidence>
<dbReference type="InterPro" id="IPR036236">
    <property type="entry name" value="Znf_C2H2_sf"/>
</dbReference>
<dbReference type="PANTHER" id="PTHR16515:SF2">
    <property type="entry name" value="PR DOMAIN ZINC FINGER PROTEIN 4"/>
    <property type="match status" value="1"/>
</dbReference>
<feature type="domain" description="C2H2-type" evidence="12">
    <location>
        <begin position="418"/>
        <end position="436"/>
    </location>
</feature>
<evidence type="ECO:0000256" key="5">
    <source>
        <dbReference type="ARBA" id="ARBA00022771"/>
    </source>
</evidence>
<dbReference type="FunFam" id="3.30.160.60:FF:000193">
    <property type="entry name" value="Zinc finger protein 300"/>
    <property type="match status" value="1"/>
</dbReference>
<evidence type="ECO:0000313" key="13">
    <source>
        <dbReference type="EMBL" id="KOB66612.1"/>
    </source>
</evidence>
<evidence type="ECO:0000256" key="4">
    <source>
        <dbReference type="ARBA" id="ARBA00022737"/>
    </source>
</evidence>
<keyword evidence="6" id="KW-0862">Zinc</keyword>
<evidence type="ECO:0000256" key="1">
    <source>
        <dbReference type="ARBA" id="ARBA00004123"/>
    </source>
</evidence>
<feature type="domain" description="C2H2-type" evidence="12">
    <location>
        <begin position="374"/>
        <end position="392"/>
    </location>
</feature>
<accession>A0A0L7KTL9</accession>
<comment type="caution">
    <text evidence="13">The sequence shown here is derived from an EMBL/GenBank/DDBJ whole genome shotgun (WGS) entry which is preliminary data.</text>
</comment>
<keyword evidence="5 11" id="KW-0863">Zinc-finger</keyword>
<dbReference type="Pfam" id="PF00096">
    <property type="entry name" value="zf-C2H2"/>
    <property type="match status" value="4"/>
</dbReference>
<keyword evidence="3" id="KW-0479">Metal-binding</keyword>
<evidence type="ECO:0000256" key="6">
    <source>
        <dbReference type="ARBA" id="ARBA00022833"/>
    </source>
</evidence>
<dbReference type="AlphaFoldDB" id="A0A0L7KTL9"/>
<evidence type="ECO:0000256" key="8">
    <source>
        <dbReference type="ARBA" id="ARBA00023125"/>
    </source>
</evidence>
<keyword evidence="10" id="KW-0539">Nucleus</keyword>
<evidence type="ECO:0000256" key="3">
    <source>
        <dbReference type="ARBA" id="ARBA00022723"/>
    </source>
</evidence>
<gene>
    <name evidence="13" type="ORF">OBRU01_21247</name>
</gene>
<sequence length="537" mass="62746">MPRCFLKSVRPIEGSFIHKTSEFTFENELKLVAPRGPNKGLKINAQKQLLKNNETIYHDKVPISTRFYLQLLKRSQFLKQFTDTETYEYASENEKPVTLTETSKNKTLLNKKYNLRSSEATTVRKSYRTFRTQIKRRNETQPARIEPKNVEIKPRIVEDKDIKEPLVPAAPLAPIIEEIRKREPLKKGREIDKIAEKLKSLVKLDNELLFCKESFEEENIEPVEVEVETEVSANPKVAAVRSRAVHRCEHCGKGFDRPWVLKGHMRLHTGERPFPCPQPQCGRSFADRGTCVCTLERDPSRARSRSVAGASLTGESHIHCGKGFDRPWVLKGHMRLHTGERPFPCPQPQCGRSFADRSNLRAHQRTRGHHAWQWRCERCGKPFSDRRYLERHGAPACRNYKSNLRAHPRTRGHHAWQWRCERCGKPFSDRRYLERHGAPACRNYKYVLCRSNLRAHPRTRGHHAWQWRCERCGQPFSDRRYLERHGAPACRNYKYNLTENNMCQNKNKPTNLNLVQSMNCEQDMPMDLSIANREMFA</sequence>
<dbReference type="GO" id="GO:0005634">
    <property type="term" value="C:nucleus"/>
    <property type="evidence" value="ECO:0007669"/>
    <property type="project" value="UniProtKB-SubCell"/>
</dbReference>
<dbReference type="FunFam" id="3.30.160.60:FF:002343">
    <property type="entry name" value="Zinc finger protein 33A"/>
    <property type="match status" value="1"/>
</dbReference>
<dbReference type="Gene3D" id="3.30.160.60">
    <property type="entry name" value="Classic Zinc Finger"/>
    <property type="match status" value="5"/>
</dbReference>
<feature type="domain" description="C2H2-type" evidence="12">
    <location>
        <begin position="467"/>
        <end position="485"/>
    </location>
</feature>
<keyword evidence="14" id="KW-1185">Reference proteome</keyword>
<evidence type="ECO:0000256" key="7">
    <source>
        <dbReference type="ARBA" id="ARBA00023015"/>
    </source>
</evidence>
<keyword evidence="9" id="KW-0804">Transcription</keyword>
<dbReference type="Proteomes" id="UP000037510">
    <property type="component" value="Unassembled WGS sequence"/>
</dbReference>
<evidence type="ECO:0000313" key="14">
    <source>
        <dbReference type="Proteomes" id="UP000037510"/>
    </source>
</evidence>
<dbReference type="GO" id="GO:0008270">
    <property type="term" value="F:zinc ion binding"/>
    <property type="evidence" value="ECO:0007669"/>
    <property type="project" value="UniProtKB-KW"/>
</dbReference>
<dbReference type="SUPFAM" id="SSF57667">
    <property type="entry name" value="beta-beta-alpha zinc fingers"/>
    <property type="match status" value="2"/>
</dbReference>
<dbReference type="SMART" id="SM00355">
    <property type="entry name" value="ZnF_C2H2"/>
    <property type="match status" value="6"/>
</dbReference>
<comment type="similarity">
    <text evidence="2">Belongs to the krueppel C2H2-type zinc-finger protein family.</text>
</comment>
<protein>
    <submittedName>
        <fullName evidence="13">Putative zinc finger protein</fullName>
    </submittedName>
</protein>
<keyword evidence="4" id="KW-0677">Repeat</keyword>
<dbReference type="STRING" id="104452.A0A0L7KTL9"/>
<evidence type="ECO:0000256" key="11">
    <source>
        <dbReference type="PROSITE-ProRule" id="PRU00042"/>
    </source>
</evidence>
<keyword evidence="8" id="KW-0238">DNA-binding</keyword>
<evidence type="ECO:0000256" key="9">
    <source>
        <dbReference type="ARBA" id="ARBA00023163"/>
    </source>
</evidence>
<dbReference type="InterPro" id="IPR050331">
    <property type="entry name" value="Zinc_finger"/>
</dbReference>
<dbReference type="GO" id="GO:0003677">
    <property type="term" value="F:DNA binding"/>
    <property type="evidence" value="ECO:0007669"/>
    <property type="project" value="UniProtKB-KW"/>
</dbReference>
<comment type="subcellular location">
    <subcellularLocation>
        <location evidence="1">Nucleus</location>
    </subcellularLocation>
</comment>
<organism evidence="13 14">
    <name type="scientific">Operophtera brumata</name>
    <name type="common">Winter moth</name>
    <name type="synonym">Phalaena brumata</name>
    <dbReference type="NCBI Taxonomy" id="104452"/>
    <lineage>
        <taxon>Eukaryota</taxon>
        <taxon>Metazoa</taxon>
        <taxon>Ecdysozoa</taxon>
        <taxon>Arthropoda</taxon>
        <taxon>Hexapoda</taxon>
        <taxon>Insecta</taxon>
        <taxon>Pterygota</taxon>
        <taxon>Neoptera</taxon>
        <taxon>Endopterygota</taxon>
        <taxon>Lepidoptera</taxon>
        <taxon>Glossata</taxon>
        <taxon>Ditrysia</taxon>
        <taxon>Geometroidea</taxon>
        <taxon>Geometridae</taxon>
        <taxon>Larentiinae</taxon>
        <taxon>Operophtera</taxon>
    </lineage>
</organism>
<dbReference type="GO" id="GO:0006355">
    <property type="term" value="P:regulation of DNA-templated transcription"/>
    <property type="evidence" value="ECO:0007669"/>
    <property type="project" value="UniProtKB-ARBA"/>
</dbReference>